<keyword evidence="5" id="KW-0997">Cell inner membrane</keyword>
<dbReference type="InterPro" id="IPR037682">
    <property type="entry name" value="TonB_C"/>
</dbReference>
<dbReference type="HOGENOM" id="CLU_638813_0_0_10"/>
<evidence type="ECO:0000256" key="10">
    <source>
        <dbReference type="SAM" id="SignalP"/>
    </source>
</evidence>
<dbReference type="AlphaFoldDB" id="I8W5Y9"/>
<evidence type="ECO:0000256" key="2">
    <source>
        <dbReference type="ARBA" id="ARBA00006555"/>
    </source>
</evidence>
<evidence type="ECO:0000256" key="1">
    <source>
        <dbReference type="ARBA" id="ARBA00004383"/>
    </source>
</evidence>
<evidence type="ECO:0000313" key="13">
    <source>
        <dbReference type="Proteomes" id="UP000003741"/>
    </source>
</evidence>
<name>I8W5Y9_9BACE</name>
<keyword evidence="9" id="KW-0472">Membrane</keyword>
<dbReference type="EMBL" id="AGXG01000044">
    <property type="protein sequence ID" value="EIY33187.1"/>
    <property type="molecule type" value="Genomic_DNA"/>
</dbReference>
<evidence type="ECO:0000256" key="5">
    <source>
        <dbReference type="ARBA" id="ARBA00022519"/>
    </source>
</evidence>
<keyword evidence="8" id="KW-1133">Transmembrane helix</keyword>
<feature type="domain" description="TonB C-terminal" evidence="11">
    <location>
        <begin position="339"/>
        <end position="429"/>
    </location>
</feature>
<evidence type="ECO:0000256" key="3">
    <source>
        <dbReference type="ARBA" id="ARBA00022448"/>
    </source>
</evidence>
<evidence type="ECO:0000256" key="7">
    <source>
        <dbReference type="ARBA" id="ARBA00022927"/>
    </source>
</evidence>
<dbReference type="PANTHER" id="PTHR33446">
    <property type="entry name" value="PROTEIN TONB-RELATED"/>
    <property type="match status" value="1"/>
</dbReference>
<sequence>MRKLFVLLTMSLLVVAASAQKLSWPPKSYPVKVPFTVSEEVKYYWDVQGVLCTGRGNGGYKFRILGTANHDFTASRSINFYYISTGNKTTVAGAYYFPKVKAGQKFSFEIVSAFSGYTPAGFNGFYIHDELLRIPKEEVSLKEKETSASPAVTNHERDVLTVMINMAGEVMAGDDYIGNLGQLTEKVKEFVANPYNDENLPEKQKKRIPYFDEIMVTSNHKVTVSRDAKTTEADHQAVMAAIRAAYKELRGELANEKFGKDYSKCSYQEQKAISQVYPQNIEDLGIRNFSSDNSSVPPPPETLAIVEDKPVEIKYVPVQIEVDSDKICDDAEEMPSFPGGQVALIRFLSSNMKYPKEEQESGTQGRVVVQFVVGRDGSICDAKVTRSVSPALDQEALRIVGVMPRWKPGMKGGKAVSVQYTMPLMFRLQ</sequence>
<dbReference type="PANTHER" id="PTHR33446:SF2">
    <property type="entry name" value="PROTEIN TONB"/>
    <property type="match status" value="1"/>
</dbReference>
<proteinExistence type="inferred from homology"/>
<dbReference type="SUPFAM" id="SSF74653">
    <property type="entry name" value="TolA/TonB C-terminal domain"/>
    <property type="match status" value="1"/>
</dbReference>
<evidence type="ECO:0000256" key="6">
    <source>
        <dbReference type="ARBA" id="ARBA00022692"/>
    </source>
</evidence>
<dbReference type="Pfam" id="PF03544">
    <property type="entry name" value="TonB_C"/>
    <property type="match status" value="1"/>
</dbReference>
<dbReference type="FunFam" id="3.30.1150.10:FF:000002">
    <property type="entry name" value="Energy transducer TonB"/>
    <property type="match status" value="1"/>
</dbReference>
<keyword evidence="7" id="KW-0653">Protein transport</keyword>
<evidence type="ECO:0000256" key="8">
    <source>
        <dbReference type="ARBA" id="ARBA00022989"/>
    </source>
</evidence>
<dbReference type="PATRIC" id="fig|997874.3.peg.1951"/>
<dbReference type="GO" id="GO:0015031">
    <property type="term" value="P:protein transport"/>
    <property type="evidence" value="ECO:0007669"/>
    <property type="project" value="UniProtKB-KW"/>
</dbReference>
<dbReference type="Proteomes" id="UP000003741">
    <property type="component" value="Unassembled WGS sequence"/>
</dbReference>
<evidence type="ECO:0000259" key="11">
    <source>
        <dbReference type="PROSITE" id="PS52015"/>
    </source>
</evidence>
<keyword evidence="4" id="KW-1003">Cell membrane</keyword>
<evidence type="ECO:0000256" key="9">
    <source>
        <dbReference type="ARBA" id="ARBA00023136"/>
    </source>
</evidence>
<feature type="chain" id="PRO_5003715538" evidence="10">
    <location>
        <begin position="20"/>
        <end position="429"/>
    </location>
</feature>
<organism evidence="12 13">
    <name type="scientific">Bacteroides cellulosilyticus CL02T12C19</name>
    <dbReference type="NCBI Taxonomy" id="997874"/>
    <lineage>
        <taxon>Bacteria</taxon>
        <taxon>Pseudomonadati</taxon>
        <taxon>Bacteroidota</taxon>
        <taxon>Bacteroidia</taxon>
        <taxon>Bacteroidales</taxon>
        <taxon>Bacteroidaceae</taxon>
        <taxon>Bacteroides</taxon>
    </lineage>
</organism>
<feature type="signal peptide" evidence="10">
    <location>
        <begin position="1"/>
        <end position="19"/>
    </location>
</feature>
<dbReference type="GO" id="GO:0031992">
    <property type="term" value="F:energy transducer activity"/>
    <property type="evidence" value="ECO:0007669"/>
    <property type="project" value="TreeGrafter"/>
</dbReference>
<evidence type="ECO:0000313" key="12">
    <source>
        <dbReference type="EMBL" id="EIY33187.1"/>
    </source>
</evidence>
<dbReference type="InterPro" id="IPR006260">
    <property type="entry name" value="TonB/TolA_C"/>
</dbReference>
<comment type="subcellular location">
    <subcellularLocation>
        <location evidence="1">Cell inner membrane</location>
        <topology evidence="1">Single-pass membrane protein</topology>
        <orientation evidence="1">Periplasmic side</orientation>
    </subcellularLocation>
</comment>
<keyword evidence="3" id="KW-0813">Transport</keyword>
<protein>
    <submittedName>
        <fullName evidence="12">TonB family domain-containing protein</fullName>
    </submittedName>
</protein>
<dbReference type="GO" id="GO:0055085">
    <property type="term" value="P:transmembrane transport"/>
    <property type="evidence" value="ECO:0007669"/>
    <property type="project" value="InterPro"/>
</dbReference>
<dbReference type="Gene3D" id="3.30.1150.10">
    <property type="match status" value="1"/>
</dbReference>
<comment type="caution">
    <text evidence="12">The sequence shown here is derived from an EMBL/GenBank/DDBJ whole genome shotgun (WGS) entry which is preliminary data.</text>
</comment>
<dbReference type="InterPro" id="IPR051045">
    <property type="entry name" value="TonB-dependent_transducer"/>
</dbReference>
<keyword evidence="6" id="KW-0812">Transmembrane</keyword>
<evidence type="ECO:0000256" key="4">
    <source>
        <dbReference type="ARBA" id="ARBA00022475"/>
    </source>
</evidence>
<comment type="similarity">
    <text evidence="2">Belongs to the TonB family.</text>
</comment>
<dbReference type="PROSITE" id="PS52015">
    <property type="entry name" value="TONB_CTD"/>
    <property type="match status" value="1"/>
</dbReference>
<reference evidence="12 13" key="1">
    <citation type="submission" date="2012-02" db="EMBL/GenBank/DDBJ databases">
        <title>The Genome Sequence of Bacteroides cellulosilyticus CL02T12C19.</title>
        <authorList>
            <consortium name="The Broad Institute Genome Sequencing Platform"/>
            <person name="Earl A."/>
            <person name="Ward D."/>
            <person name="Feldgarden M."/>
            <person name="Gevers D."/>
            <person name="Zitomersky N.L."/>
            <person name="Coyne M.J."/>
            <person name="Comstock L.E."/>
            <person name="Young S.K."/>
            <person name="Zeng Q."/>
            <person name="Gargeya S."/>
            <person name="Fitzgerald M."/>
            <person name="Haas B."/>
            <person name="Abouelleil A."/>
            <person name="Alvarado L."/>
            <person name="Arachchi H.M."/>
            <person name="Berlin A."/>
            <person name="Chapman S.B."/>
            <person name="Gearin G."/>
            <person name="Goldberg J."/>
            <person name="Griggs A."/>
            <person name="Gujja S."/>
            <person name="Hansen M."/>
            <person name="Heiman D."/>
            <person name="Howarth C."/>
            <person name="Larimer J."/>
            <person name="Lui A."/>
            <person name="MacDonald P.J.P."/>
            <person name="McCowen C."/>
            <person name="Montmayeur A."/>
            <person name="Murphy C."/>
            <person name="Neiman D."/>
            <person name="Pearson M."/>
            <person name="Priest M."/>
            <person name="Roberts A."/>
            <person name="Saif S."/>
            <person name="Shea T."/>
            <person name="Sisk P."/>
            <person name="Stolte C."/>
            <person name="Sykes S."/>
            <person name="Wortman J."/>
            <person name="Nusbaum C."/>
            <person name="Birren B."/>
        </authorList>
    </citation>
    <scope>NUCLEOTIDE SEQUENCE [LARGE SCALE GENOMIC DNA]</scope>
    <source>
        <strain evidence="12 13">CL02T12C19</strain>
    </source>
</reference>
<dbReference type="GO" id="GO:0098797">
    <property type="term" value="C:plasma membrane protein complex"/>
    <property type="evidence" value="ECO:0007669"/>
    <property type="project" value="TreeGrafter"/>
</dbReference>
<dbReference type="NCBIfam" id="TIGR01352">
    <property type="entry name" value="tonB_Cterm"/>
    <property type="match status" value="1"/>
</dbReference>
<gene>
    <name evidence="12" type="ORF">HMPREF1062_01916</name>
</gene>
<keyword evidence="10" id="KW-0732">Signal</keyword>
<accession>I8W5Y9</accession>
<keyword evidence="13" id="KW-1185">Reference proteome</keyword>